<proteinExistence type="predicted"/>
<evidence type="ECO:0000313" key="2">
    <source>
        <dbReference type="Proteomes" id="UP000761264"/>
    </source>
</evidence>
<dbReference type="EMBL" id="JAAQPH010000006">
    <property type="protein sequence ID" value="NIA68760.1"/>
    <property type="molecule type" value="Genomic_DNA"/>
</dbReference>
<name>A0A967C5B1_9PROT</name>
<protein>
    <submittedName>
        <fullName evidence="1">Uncharacterized protein</fullName>
    </submittedName>
</protein>
<accession>A0A967C5B1</accession>
<dbReference type="Proteomes" id="UP000761264">
    <property type="component" value="Unassembled WGS sequence"/>
</dbReference>
<keyword evidence="2" id="KW-1185">Reference proteome</keyword>
<comment type="caution">
    <text evidence="1">The sequence shown here is derived from an EMBL/GenBank/DDBJ whole genome shotgun (WGS) entry which is preliminary data.</text>
</comment>
<dbReference type="InterPro" id="IPR045932">
    <property type="entry name" value="DUF6352"/>
</dbReference>
<organism evidence="1 2">
    <name type="scientific">Pelagibius litoralis</name>
    <dbReference type="NCBI Taxonomy" id="374515"/>
    <lineage>
        <taxon>Bacteria</taxon>
        <taxon>Pseudomonadati</taxon>
        <taxon>Pseudomonadota</taxon>
        <taxon>Alphaproteobacteria</taxon>
        <taxon>Rhodospirillales</taxon>
        <taxon>Rhodovibrionaceae</taxon>
        <taxon>Pelagibius</taxon>
    </lineage>
</organism>
<evidence type="ECO:0000313" key="1">
    <source>
        <dbReference type="EMBL" id="NIA68760.1"/>
    </source>
</evidence>
<gene>
    <name evidence="1" type="ORF">HBA54_09170</name>
</gene>
<dbReference type="RefSeq" id="WP_167223704.1">
    <property type="nucleotide sequence ID" value="NZ_JAAQPH010000006.1"/>
</dbReference>
<sequence>MHDFWQDSGYHLLQRGPRGHLTVTDDYLRAYFQRPEVRPIPESCQAERDLHAALLRNPREAVSEARLGAIADPDAIENLQLVLGFRDRLLAADSLEDCYMQMFLSPGGVTVPPLFIDQLVHAIGRSLLEGETDALRARAAETFFRKQQVTINDGAIMAADAETVEMFATSGGFGSLGRLVAEAQTPLRTVELDVVNEDNAEIYWDRASRYDTVLNLNFAGAGLDALCRVLESWVRHFLDVAVSIQPVQKISDERWVWHIGLDVEASKLLNDLYNGVEVGEGRLARLLSLFRMEFQDPSVVAPGIAGRPVYLAIAMTEGGSLRLKPQNLLVNLPLAERA</sequence>
<reference evidence="1" key="1">
    <citation type="submission" date="2020-03" db="EMBL/GenBank/DDBJ databases">
        <title>Genome of Pelagibius litoralis DSM 21314T.</title>
        <authorList>
            <person name="Wang G."/>
        </authorList>
    </citation>
    <scope>NUCLEOTIDE SEQUENCE</scope>
    <source>
        <strain evidence="1">DSM 21314</strain>
    </source>
</reference>
<dbReference type="AlphaFoldDB" id="A0A967C5B1"/>
<dbReference type="Pfam" id="PF19879">
    <property type="entry name" value="DUF6352"/>
    <property type="match status" value="1"/>
</dbReference>